<dbReference type="EMBL" id="JBHUJB010000028">
    <property type="protein sequence ID" value="MFD2158594.1"/>
    <property type="molecule type" value="Genomic_DNA"/>
</dbReference>
<dbReference type="NCBIfam" id="TIGR02989">
    <property type="entry name" value="Sig-70_gvs1"/>
    <property type="match status" value="1"/>
</dbReference>
<keyword evidence="4" id="KW-0804">Transcription</keyword>
<proteinExistence type="inferred from homology"/>
<keyword evidence="3" id="KW-0731">Sigma factor</keyword>
<keyword evidence="7" id="KW-1185">Reference proteome</keyword>
<evidence type="ECO:0000313" key="7">
    <source>
        <dbReference type="Proteomes" id="UP001597389"/>
    </source>
</evidence>
<dbReference type="Gene3D" id="1.10.10.10">
    <property type="entry name" value="Winged helix-like DNA-binding domain superfamily/Winged helix DNA-binding domain"/>
    <property type="match status" value="1"/>
</dbReference>
<keyword evidence="2" id="KW-0805">Transcription regulation</keyword>
<evidence type="ECO:0000256" key="4">
    <source>
        <dbReference type="ARBA" id="ARBA00023163"/>
    </source>
</evidence>
<evidence type="ECO:0000256" key="1">
    <source>
        <dbReference type="ARBA" id="ARBA00010641"/>
    </source>
</evidence>
<comment type="caution">
    <text evidence="6">The sequence shown here is derived from an EMBL/GenBank/DDBJ whole genome shotgun (WGS) entry which is preliminary data.</text>
</comment>
<dbReference type="Pfam" id="PF04542">
    <property type="entry name" value="Sigma70_r2"/>
    <property type="match status" value="1"/>
</dbReference>
<protein>
    <submittedName>
        <fullName evidence="6">Sigma-70 family RNA polymerase sigma factor</fullName>
    </submittedName>
</protein>
<evidence type="ECO:0000313" key="6">
    <source>
        <dbReference type="EMBL" id="MFD2158594.1"/>
    </source>
</evidence>
<evidence type="ECO:0000259" key="5">
    <source>
        <dbReference type="Pfam" id="PF04542"/>
    </source>
</evidence>
<reference evidence="7" key="1">
    <citation type="journal article" date="2019" name="Int. J. Syst. Evol. Microbiol.">
        <title>The Global Catalogue of Microorganisms (GCM) 10K type strain sequencing project: providing services to taxonomists for standard genome sequencing and annotation.</title>
        <authorList>
            <consortium name="The Broad Institute Genomics Platform"/>
            <consortium name="The Broad Institute Genome Sequencing Center for Infectious Disease"/>
            <person name="Wu L."/>
            <person name="Ma J."/>
        </authorList>
    </citation>
    <scope>NUCLEOTIDE SEQUENCE [LARGE SCALE GENOMIC DNA]</scope>
    <source>
        <strain evidence="7">CCUG 57942</strain>
    </source>
</reference>
<feature type="domain" description="RNA polymerase sigma-70 region 2" evidence="5">
    <location>
        <begin position="14"/>
        <end position="80"/>
    </location>
</feature>
<dbReference type="InterPro" id="IPR013324">
    <property type="entry name" value="RNA_pol_sigma_r3/r4-like"/>
</dbReference>
<dbReference type="RefSeq" id="WP_377086750.1">
    <property type="nucleotide sequence ID" value="NZ_JBHSJL010000014.1"/>
</dbReference>
<dbReference type="InterPro" id="IPR014284">
    <property type="entry name" value="RNA_pol_sigma-70_dom"/>
</dbReference>
<name>A0ABW4Z9Q6_9BACT</name>
<evidence type="ECO:0000256" key="3">
    <source>
        <dbReference type="ARBA" id="ARBA00023082"/>
    </source>
</evidence>
<dbReference type="Gene3D" id="1.10.1740.10">
    <property type="match status" value="1"/>
</dbReference>
<organism evidence="6 7">
    <name type="scientific">Rubritalea tangerina</name>
    <dbReference type="NCBI Taxonomy" id="430798"/>
    <lineage>
        <taxon>Bacteria</taxon>
        <taxon>Pseudomonadati</taxon>
        <taxon>Verrucomicrobiota</taxon>
        <taxon>Verrucomicrobiia</taxon>
        <taxon>Verrucomicrobiales</taxon>
        <taxon>Rubritaleaceae</taxon>
        <taxon>Rubritalea</taxon>
    </lineage>
</organism>
<accession>A0ABW4Z9Q6</accession>
<comment type="similarity">
    <text evidence="1">Belongs to the sigma-70 factor family. ECF subfamily.</text>
</comment>
<gene>
    <name evidence="6" type="ORF">ACFSW8_06770</name>
</gene>
<evidence type="ECO:0000256" key="2">
    <source>
        <dbReference type="ARBA" id="ARBA00023015"/>
    </source>
</evidence>
<dbReference type="SUPFAM" id="SSF88659">
    <property type="entry name" value="Sigma3 and sigma4 domains of RNA polymerase sigma factors"/>
    <property type="match status" value="1"/>
</dbReference>
<dbReference type="SUPFAM" id="SSF88946">
    <property type="entry name" value="Sigma2 domain of RNA polymerase sigma factors"/>
    <property type="match status" value="1"/>
</dbReference>
<dbReference type="InterPro" id="IPR007627">
    <property type="entry name" value="RNA_pol_sigma70_r2"/>
</dbReference>
<dbReference type="InterPro" id="IPR039425">
    <property type="entry name" value="RNA_pol_sigma-70-like"/>
</dbReference>
<dbReference type="InterPro" id="IPR014331">
    <property type="entry name" value="RNA_pol_sigma70_ECF_RHOBA"/>
</dbReference>
<dbReference type="NCBIfam" id="TIGR02937">
    <property type="entry name" value="sigma70-ECF"/>
    <property type="match status" value="1"/>
</dbReference>
<dbReference type="Proteomes" id="UP001597389">
    <property type="component" value="Unassembled WGS sequence"/>
</dbReference>
<dbReference type="InterPro" id="IPR013325">
    <property type="entry name" value="RNA_pol_sigma_r2"/>
</dbReference>
<dbReference type="PANTHER" id="PTHR43133:SF51">
    <property type="entry name" value="RNA POLYMERASE SIGMA FACTOR"/>
    <property type="match status" value="1"/>
</dbReference>
<dbReference type="PANTHER" id="PTHR43133">
    <property type="entry name" value="RNA POLYMERASE ECF-TYPE SIGMA FACTO"/>
    <property type="match status" value="1"/>
</dbReference>
<sequence length="178" mass="20652">MSTKPEHQREFISLITEHQAVLRAYIISLMPGSPYTGDVLQETNLVLWEKMDQFQPGSNFRAWAFTIARFQSLNYRRKLEKQGARFLSEDLADILAEQTIEEAPKTERRIKALELCLGKLKAPDRELIERRYHSDKDLNTYAEEVGRTAGALRVNLHRLRNNLRKCITARLRTSPLTP</sequence>
<dbReference type="InterPro" id="IPR036388">
    <property type="entry name" value="WH-like_DNA-bd_sf"/>
</dbReference>